<dbReference type="GO" id="GO:0005737">
    <property type="term" value="C:cytoplasm"/>
    <property type="evidence" value="ECO:0007669"/>
    <property type="project" value="UniProtKB-SubCell"/>
</dbReference>
<gene>
    <name evidence="2 3" type="primary">cutC</name>
    <name evidence="3" type="ORF">Fuma_05574</name>
</gene>
<sequence>MPVLIEVCIDSFASAAAAKAGGADRLEVCSALAIGGTTPSFGLVEQCVADLQMPVMMMIRPHDGGFVYDNDHIETMLGDIEVAKSIGVQGIVFGVLTVQRTIDHQACQRLLDAAENLETTFHRAFDLIPDPLAALHQLESLGINRVLTSGQQSTALAGAGLIRELTDQASSLTVMAGAGVTAENARQVVEQTGVQEIHASASGLATDEQSQGEICFGTQRRITCAEKVRAIKDAVSIAS</sequence>
<dbReference type="Proteomes" id="UP000187735">
    <property type="component" value="Chromosome"/>
</dbReference>
<dbReference type="KEGG" id="fmr:Fuma_05574"/>
<dbReference type="STRING" id="1891926.Fuma_05574"/>
<dbReference type="AlphaFoldDB" id="A0A1P8WPE0"/>
<dbReference type="RefSeq" id="WP_077027008.1">
    <property type="nucleotide sequence ID" value="NZ_CP017641.1"/>
</dbReference>
<reference evidence="3 4" key="1">
    <citation type="journal article" date="2016" name="Front. Microbiol.">
        <title>Fuerstia marisgermanicae gen. nov., sp. nov., an Unusual Member of the Phylum Planctomycetes from the German Wadden Sea.</title>
        <authorList>
            <person name="Kohn T."/>
            <person name="Heuer A."/>
            <person name="Jogler M."/>
            <person name="Vollmers J."/>
            <person name="Boedeker C."/>
            <person name="Bunk B."/>
            <person name="Rast P."/>
            <person name="Borchert D."/>
            <person name="Glockner I."/>
            <person name="Freese H.M."/>
            <person name="Klenk H.P."/>
            <person name="Overmann J."/>
            <person name="Kaster A.K."/>
            <person name="Rohde M."/>
            <person name="Wiegand S."/>
            <person name="Jogler C."/>
        </authorList>
    </citation>
    <scope>NUCLEOTIDE SEQUENCE [LARGE SCALE GENOMIC DNA]</scope>
    <source>
        <strain evidence="3 4">NH11</strain>
    </source>
</reference>
<dbReference type="PANTHER" id="PTHR12598:SF0">
    <property type="entry name" value="COPPER HOMEOSTASIS PROTEIN CUTC HOMOLOG"/>
    <property type="match status" value="1"/>
</dbReference>
<keyword evidence="4" id="KW-1185">Reference proteome</keyword>
<dbReference type="Pfam" id="PF03932">
    <property type="entry name" value="CutC"/>
    <property type="match status" value="1"/>
</dbReference>
<evidence type="ECO:0000313" key="4">
    <source>
        <dbReference type="Proteomes" id="UP000187735"/>
    </source>
</evidence>
<dbReference type="FunFam" id="3.20.20.380:FF:000001">
    <property type="entry name" value="Copper homeostasis protein CutC"/>
    <property type="match status" value="1"/>
</dbReference>
<dbReference type="HAMAP" id="MF_00795">
    <property type="entry name" value="CutC"/>
    <property type="match status" value="1"/>
</dbReference>
<dbReference type="OrthoDB" id="9815677at2"/>
<dbReference type="PANTHER" id="PTHR12598">
    <property type="entry name" value="COPPER HOMEOSTASIS PROTEIN CUTC"/>
    <property type="match status" value="1"/>
</dbReference>
<evidence type="ECO:0000256" key="1">
    <source>
        <dbReference type="ARBA" id="ARBA00007768"/>
    </source>
</evidence>
<comment type="similarity">
    <text evidence="1 2">Belongs to the CutC family.</text>
</comment>
<dbReference type="Gene3D" id="3.20.20.380">
    <property type="entry name" value="Copper homeostasis (CutC) domain"/>
    <property type="match status" value="1"/>
</dbReference>
<dbReference type="InterPro" id="IPR036822">
    <property type="entry name" value="CutC-like_dom_sf"/>
</dbReference>
<dbReference type="InterPro" id="IPR005627">
    <property type="entry name" value="CutC-like"/>
</dbReference>
<protein>
    <recommendedName>
        <fullName evidence="2">PF03932 family protein CutC</fullName>
    </recommendedName>
</protein>
<name>A0A1P8WPE0_9PLAN</name>
<keyword evidence="2" id="KW-0963">Cytoplasm</keyword>
<evidence type="ECO:0000313" key="3">
    <source>
        <dbReference type="EMBL" id="APZ95911.1"/>
    </source>
</evidence>
<dbReference type="EMBL" id="CP017641">
    <property type="protein sequence ID" value="APZ95911.1"/>
    <property type="molecule type" value="Genomic_DNA"/>
</dbReference>
<dbReference type="SUPFAM" id="SSF110395">
    <property type="entry name" value="CutC-like"/>
    <property type="match status" value="1"/>
</dbReference>
<comment type="caution">
    <text evidence="2">Once thought to be involved in copper homeostasis, experiments in E.coli have shown this is not the case.</text>
</comment>
<evidence type="ECO:0000256" key="2">
    <source>
        <dbReference type="HAMAP-Rule" id="MF_00795"/>
    </source>
</evidence>
<dbReference type="GO" id="GO:0005507">
    <property type="term" value="F:copper ion binding"/>
    <property type="evidence" value="ECO:0007669"/>
    <property type="project" value="TreeGrafter"/>
</dbReference>
<organism evidence="3 4">
    <name type="scientific">Fuerstiella marisgermanici</name>
    <dbReference type="NCBI Taxonomy" id="1891926"/>
    <lineage>
        <taxon>Bacteria</taxon>
        <taxon>Pseudomonadati</taxon>
        <taxon>Planctomycetota</taxon>
        <taxon>Planctomycetia</taxon>
        <taxon>Planctomycetales</taxon>
        <taxon>Planctomycetaceae</taxon>
        <taxon>Fuerstiella</taxon>
    </lineage>
</organism>
<proteinExistence type="inferred from homology"/>
<comment type="subcellular location">
    <subcellularLocation>
        <location evidence="2">Cytoplasm</location>
    </subcellularLocation>
</comment>
<accession>A0A1P8WPE0</accession>